<name>A0A4Z0A4N0_9AGAM</name>
<dbReference type="Proteomes" id="UP000298061">
    <property type="component" value="Unassembled WGS sequence"/>
</dbReference>
<accession>A0A4Z0A4N0</accession>
<evidence type="ECO:0008006" key="3">
    <source>
        <dbReference type="Google" id="ProtNLM"/>
    </source>
</evidence>
<dbReference type="InterPro" id="IPR029058">
    <property type="entry name" value="AB_hydrolase_fold"/>
</dbReference>
<organism evidence="1 2">
    <name type="scientific">Hericium alpestre</name>
    <dbReference type="NCBI Taxonomy" id="135208"/>
    <lineage>
        <taxon>Eukaryota</taxon>
        <taxon>Fungi</taxon>
        <taxon>Dikarya</taxon>
        <taxon>Basidiomycota</taxon>
        <taxon>Agaricomycotina</taxon>
        <taxon>Agaricomycetes</taxon>
        <taxon>Russulales</taxon>
        <taxon>Hericiaceae</taxon>
        <taxon>Hericium</taxon>
    </lineage>
</organism>
<dbReference type="Gene3D" id="3.40.50.1820">
    <property type="entry name" value="alpha/beta hydrolase"/>
    <property type="match status" value="1"/>
</dbReference>
<reference evidence="1 2" key="1">
    <citation type="submission" date="2019-02" db="EMBL/GenBank/DDBJ databases">
        <title>Genome sequencing of the rare red list fungi Hericium alpestre (H. flagellum).</title>
        <authorList>
            <person name="Buettner E."/>
            <person name="Kellner H."/>
        </authorList>
    </citation>
    <scope>NUCLEOTIDE SEQUENCE [LARGE SCALE GENOMIC DNA]</scope>
    <source>
        <strain evidence="1 2">DSM 108284</strain>
    </source>
</reference>
<keyword evidence="2" id="KW-1185">Reference proteome</keyword>
<protein>
    <recommendedName>
        <fullName evidence="3">AB hydrolase-1 domain-containing protein</fullName>
    </recommendedName>
</protein>
<comment type="caution">
    <text evidence="1">The sequence shown here is derived from an EMBL/GenBank/DDBJ whole genome shotgun (WGS) entry which is preliminary data.</text>
</comment>
<dbReference type="EMBL" id="SFCI01000186">
    <property type="protein sequence ID" value="TFY81665.1"/>
    <property type="molecule type" value="Genomic_DNA"/>
</dbReference>
<evidence type="ECO:0000313" key="2">
    <source>
        <dbReference type="Proteomes" id="UP000298061"/>
    </source>
</evidence>
<dbReference type="OrthoDB" id="5311491at2759"/>
<dbReference type="AlphaFoldDB" id="A0A4Z0A4N0"/>
<proteinExistence type="predicted"/>
<gene>
    <name evidence="1" type="ORF">EWM64_g2344</name>
</gene>
<evidence type="ECO:0000313" key="1">
    <source>
        <dbReference type="EMBL" id="TFY81665.1"/>
    </source>
</evidence>
<sequence length="394" mass="44527">MPLAPLDDQETYLYFEDTGALLGIYTTLVIVHGSGYNSGIFKPMFVHAAAHGLRLVTVNRREYPNSTPLPDHELAMMRGGDIEAGKIFLRRRSLEVGQFLKWFLQKETISPISTSAGGKDEGGLVLLGWSSGWVHIAPLLAYADELPDDIVNALTPYLKGLCSYGACYQSPPRSTISDSRTGQRTRFHFEDAPDLLMGFPRTGSSKDWYTAIPDDSLTLPEYCAWFINSVTSYYDHPGLQTRDFDGFAQTGIANPPTDKRRTHDRMSLLDQEAILCASAIERLERHLHKAPPEIFLFATEKIFDRANAAIWPKCKMYAVLCEETLWTCLLGGWQFEDMYQRKKERGEVDRELEVLAMPGCNHFPHWDKLELTCKLLSEFFGQPQEAFDIGVARL</sequence>
<dbReference type="SUPFAM" id="SSF53474">
    <property type="entry name" value="alpha/beta-Hydrolases"/>
    <property type="match status" value="1"/>
</dbReference>